<dbReference type="SUPFAM" id="SSF53474">
    <property type="entry name" value="alpha/beta-Hydrolases"/>
    <property type="match status" value="1"/>
</dbReference>
<dbReference type="InterPro" id="IPR029058">
    <property type="entry name" value="AB_hydrolase_fold"/>
</dbReference>
<dbReference type="Proteomes" id="UP000698800">
    <property type="component" value="Unassembled WGS sequence"/>
</dbReference>
<dbReference type="Pfam" id="PF12697">
    <property type="entry name" value="Abhydrolase_6"/>
    <property type="match status" value="1"/>
</dbReference>
<reference evidence="3" key="1">
    <citation type="submission" date="2021-03" db="EMBL/GenBank/DDBJ databases">
        <title>Comparative genomics and phylogenomic investigation of the class Geoglossomycetes provide insights into ecological specialization and systematics.</title>
        <authorList>
            <person name="Melie T."/>
            <person name="Pirro S."/>
            <person name="Miller A.N."/>
            <person name="Quandt A."/>
        </authorList>
    </citation>
    <scope>NUCLEOTIDE SEQUENCE</scope>
    <source>
        <strain evidence="3">GBOQ0MN5Z8</strain>
    </source>
</reference>
<feature type="domain" description="AB hydrolase-1" evidence="2">
    <location>
        <begin position="26"/>
        <end position="275"/>
    </location>
</feature>
<dbReference type="PANTHER" id="PTHR43194:SF5">
    <property type="entry name" value="PIMELOYL-[ACYL-CARRIER PROTEIN] METHYL ESTER ESTERASE"/>
    <property type="match status" value="1"/>
</dbReference>
<dbReference type="EMBL" id="JAGHQL010000067">
    <property type="protein sequence ID" value="KAH0541848.1"/>
    <property type="molecule type" value="Genomic_DNA"/>
</dbReference>
<evidence type="ECO:0000256" key="1">
    <source>
        <dbReference type="SAM" id="MobiDB-lite"/>
    </source>
</evidence>
<proteinExistence type="predicted"/>
<dbReference type="OrthoDB" id="408373at2759"/>
<keyword evidence="4" id="KW-1185">Reference proteome</keyword>
<name>A0A9P8IAJ7_9PEZI</name>
<evidence type="ECO:0000313" key="3">
    <source>
        <dbReference type="EMBL" id="KAH0541848.1"/>
    </source>
</evidence>
<feature type="compositionally biased region" description="Low complexity" evidence="1">
    <location>
        <begin position="183"/>
        <end position="200"/>
    </location>
</feature>
<dbReference type="PANTHER" id="PTHR43194">
    <property type="entry name" value="HYDROLASE ALPHA/BETA FOLD FAMILY"/>
    <property type="match status" value="1"/>
</dbReference>
<evidence type="ECO:0000313" key="4">
    <source>
        <dbReference type="Proteomes" id="UP000698800"/>
    </source>
</evidence>
<gene>
    <name evidence="3" type="ORF">FGG08_003732</name>
</gene>
<feature type="region of interest" description="Disordered" evidence="1">
    <location>
        <begin position="179"/>
        <end position="201"/>
    </location>
</feature>
<evidence type="ECO:0000259" key="2">
    <source>
        <dbReference type="Pfam" id="PF12697"/>
    </source>
</evidence>
<sequence>MTDIHTVTSRDGTAIGYRQLGQGPGLVILHGAMESSQSHIQLAEALSPTFTVYLPDRRGRGQSGPYGSPFTIQTEVDDLSALLAKTAASNILGVSSGAIIALQACLQLPTIQRAAIFEPPLGIDRDSATQSLERYDAEMANGKTSAALVTAMRATEMGPPIFKYVPRWLLEQLTTMAMAHEGSSSPSPQSPDDSNSTTTPANMRALAPTLHYDFQISLSMSDDEAISNLSKVTTEVLLIGGSKSPTYLRSGLDRLEKVLPNINKRVVFAGLGHGATGNSDRRGQPALVAEELRGFFGE</sequence>
<protein>
    <recommendedName>
        <fullName evidence="2">AB hydrolase-1 domain-containing protein</fullName>
    </recommendedName>
</protein>
<dbReference type="Gene3D" id="3.40.50.1820">
    <property type="entry name" value="alpha/beta hydrolase"/>
    <property type="match status" value="1"/>
</dbReference>
<dbReference type="AlphaFoldDB" id="A0A9P8IAJ7"/>
<comment type="caution">
    <text evidence="3">The sequence shown here is derived from an EMBL/GenBank/DDBJ whole genome shotgun (WGS) entry which is preliminary data.</text>
</comment>
<dbReference type="InterPro" id="IPR050228">
    <property type="entry name" value="Carboxylesterase_BioH"/>
</dbReference>
<dbReference type="InterPro" id="IPR000073">
    <property type="entry name" value="AB_hydrolase_1"/>
</dbReference>
<accession>A0A9P8IAJ7</accession>
<organism evidence="3 4">
    <name type="scientific">Glutinoglossum americanum</name>
    <dbReference type="NCBI Taxonomy" id="1670608"/>
    <lineage>
        <taxon>Eukaryota</taxon>
        <taxon>Fungi</taxon>
        <taxon>Dikarya</taxon>
        <taxon>Ascomycota</taxon>
        <taxon>Pezizomycotina</taxon>
        <taxon>Geoglossomycetes</taxon>
        <taxon>Geoglossales</taxon>
        <taxon>Geoglossaceae</taxon>
        <taxon>Glutinoglossum</taxon>
    </lineage>
</organism>